<gene>
    <name evidence="1" type="ORF">GMARGA_LOCUS14091</name>
</gene>
<dbReference type="Proteomes" id="UP000789901">
    <property type="component" value="Unassembled WGS sequence"/>
</dbReference>
<evidence type="ECO:0000313" key="1">
    <source>
        <dbReference type="EMBL" id="CAG8727744.1"/>
    </source>
</evidence>
<name>A0ABN7V3Y5_GIGMA</name>
<reference evidence="1 2" key="1">
    <citation type="submission" date="2021-06" db="EMBL/GenBank/DDBJ databases">
        <authorList>
            <person name="Kallberg Y."/>
            <person name="Tangrot J."/>
            <person name="Rosling A."/>
        </authorList>
    </citation>
    <scope>NUCLEOTIDE SEQUENCE [LARGE SCALE GENOMIC DNA]</scope>
    <source>
        <strain evidence="1 2">120-4 pot B 10/14</strain>
    </source>
</reference>
<sequence>IPPHKQIKVIKNRRKLPPSILKKMTTYKRNPLTYKIITILTTLELAIRIYSILKTFKNGNSKDFWVNVLSFMEKSHSPSIKFILLGSKKKGKRI</sequence>
<feature type="non-terminal residue" evidence="1">
    <location>
        <position position="1"/>
    </location>
</feature>
<accession>A0ABN7V3Y5</accession>
<dbReference type="EMBL" id="CAJVQB010009206">
    <property type="protein sequence ID" value="CAG8727744.1"/>
    <property type="molecule type" value="Genomic_DNA"/>
</dbReference>
<evidence type="ECO:0000313" key="2">
    <source>
        <dbReference type="Proteomes" id="UP000789901"/>
    </source>
</evidence>
<keyword evidence="2" id="KW-1185">Reference proteome</keyword>
<protein>
    <submittedName>
        <fullName evidence="1">9066_t:CDS:1</fullName>
    </submittedName>
</protein>
<organism evidence="1 2">
    <name type="scientific">Gigaspora margarita</name>
    <dbReference type="NCBI Taxonomy" id="4874"/>
    <lineage>
        <taxon>Eukaryota</taxon>
        <taxon>Fungi</taxon>
        <taxon>Fungi incertae sedis</taxon>
        <taxon>Mucoromycota</taxon>
        <taxon>Glomeromycotina</taxon>
        <taxon>Glomeromycetes</taxon>
        <taxon>Diversisporales</taxon>
        <taxon>Gigasporaceae</taxon>
        <taxon>Gigaspora</taxon>
    </lineage>
</organism>
<comment type="caution">
    <text evidence="1">The sequence shown here is derived from an EMBL/GenBank/DDBJ whole genome shotgun (WGS) entry which is preliminary data.</text>
</comment>
<proteinExistence type="predicted"/>